<evidence type="ECO:0000313" key="12">
    <source>
        <dbReference type="Proteomes" id="UP000380867"/>
    </source>
</evidence>
<dbReference type="SUPFAM" id="SSF52540">
    <property type="entry name" value="P-loop containing nucleoside triphosphate hydrolases"/>
    <property type="match status" value="1"/>
</dbReference>
<feature type="compositionally biased region" description="Basic and acidic residues" evidence="9">
    <location>
        <begin position="196"/>
        <end position="208"/>
    </location>
</feature>
<dbReference type="GO" id="GO:0036430">
    <property type="term" value="F:CMP kinase activity"/>
    <property type="evidence" value="ECO:0007669"/>
    <property type="project" value="RHEA"/>
</dbReference>
<dbReference type="Pfam" id="PF02224">
    <property type="entry name" value="Cytidylate_kin"/>
    <property type="match status" value="1"/>
</dbReference>
<evidence type="ECO:0000256" key="1">
    <source>
        <dbReference type="ARBA" id="ARBA00009427"/>
    </source>
</evidence>
<dbReference type="GO" id="GO:0005737">
    <property type="term" value="C:cytoplasm"/>
    <property type="evidence" value="ECO:0007669"/>
    <property type="project" value="UniProtKB-SubCell"/>
</dbReference>
<feature type="compositionally biased region" description="Basic residues" evidence="9">
    <location>
        <begin position="22"/>
        <end position="36"/>
    </location>
</feature>
<dbReference type="AlphaFoldDB" id="A0A5M4FJT5"/>
<feature type="region of interest" description="Disordered" evidence="9">
    <location>
        <begin position="1"/>
        <end position="208"/>
    </location>
</feature>
<protein>
    <recommendedName>
        <fullName evidence="8">Cytidylate kinase</fullName>
        <shortName evidence="8">CK</shortName>
        <ecNumber evidence="8">2.7.4.25</ecNumber>
    </recommendedName>
    <alternativeName>
        <fullName evidence="8">Cytidine monophosphate kinase</fullName>
        <shortName evidence="8">CMP kinase</shortName>
    </alternativeName>
</protein>
<dbReference type="HAMAP" id="MF_00238">
    <property type="entry name" value="Cytidyl_kinase_type1"/>
    <property type="match status" value="1"/>
</dbReference>
<name>A0A5M4FJT5_9ACTN</name>
<organism evidence="11 12">
    <name type="scientific">Aeromicrobium ginsengisoli</name>
    <dbReference type="NCBI Taxonomy" id="363867"/>
    <lineage>
        <taxon>Bacteria</taxon>
        <taxon>Bacillati</taxon>
        <taxon>Actinomycetota</taxon>
        <taxon>Actinomycetes</taxon>
        <taxon>Propionibacteriales</taxon>
        <taxon>Nocardioidaceae</taxon>
        <taxon>Aeromicrobium</taxon>
    </lineage>
</organism>
<accession>A0A5M4FJT5</accession>
<evidence type="ECO:0000256" key="4">
    <source>
        <dbReference type="ARBA" id="ARBA00022777"/>
    </source>
</evidence>
<dbReference type="GO" id="GO:0005524">
    <property type="term" value="F:ATP binding"/>
    <property type="evidence" value="ECO:0007669"/>
    <property type="project" value="UniProtKB-UniRule"/>
</dbReference>
<feature type="binding site" evidence="8">
    <location>
        <begin position="234"/>
        <end position="242"/>
    </location>
    <ligand>
        <name>ATP</name>
        <dbReference type="ChEBI" id="CHEBI:30616"/>
    </ligand>
</feature>
<sequence length="443" mass="47298">MGRHDRGRHRSGRDRPRGAARGARRGSAARHGRARPRPCGGARLARPAHPLGAHGRTAQRRAGRAPRSRRPGPARRHAHRRQRHRALAGHPGRQRRAGPCGAAARTRGPRPRHRLDRCGHRPTGPGAAVRPGRHPPDPGQARRQARRPGDRVRLGAGPPGRAAPSHGPHGRGRGQHRGHPNRPRARPPGRTGRDRRRGDLGRYARRGTDRTRLVRIPLEGVAHVSKSLVVAIDGPSGSGKSSTSRGVADRLSLAYLDTGAMYRAMTWALLERRVDLQDPDAIAKAADDVRLTSGTDPLDPTIHVDGIDVAGPIRGDDVTGSVSLVAAVPHVREMLVDLQRETIAQSDGIVVEGRDIGSTVAPDAPVKIYLVADPAARAARRAAETGASDTAATELALARRDEIDSTRAASPLAKADDAVVVDGTHLTLEEVIDTIVGIVDAAR</sequence>
<dbReference type="InterPro" id="IPR003136">
    <property type="entry name" value="Cytidylate_kin"/>
</dbReference>
<feature type="compositionally biased region" description="Low complexity" evidence="9">
    <location>
        <begin position="97"/>
        <end position="106"/>
    </location>
</feature>
<comment type="catalytic activity">
    <reaction evidence="6 8">
        <text>dCMP + ATP = dCDP + ADP</text>
        <dbReference type="Rhea" id="RHEA:25094"/>
        <dbReference type="ChEBI" id="CHEBI:30616"/>
        <dbReference type="ChEBI" id="CHEBI:57566"/>
        <dbReference type="ChEBI" id="CHEBI:58593"/>
        <dbReference type="ChEBI" id="CHEBI:456216"/>
        <dbReference type="EC" id="2.7.4.25"/>
    </reaction>
</comment>
<keyword evidence="8" id="KW-0963">Cytoplasm</keyword>
<evidence type="ECO:0000256" key="5">
    <source>
        <dbReference type="ARBA" id="ARBA00022840"/>
    </source>
</evidence>
<evidence type="ECO:0000256" key="6">
    <source>
        <dbReference type="ARBA" id="ARBA00047615"/>
    </source>
</evidence>
<keyword evidence="3 8" id="KW-0547">Nucleotide-binding</keyword>
<gene>
    <name evidence="8" type="primary">cmk</name>
    <name evidence="11" type="ORF">ESP70_000795</name>
</gene>
<dbReference type="GO" id="GO:0006220">
    <property type="term" value="P:pyrimidine nucleotide metabolic process"/>
    <property type="evidence" value="ECO:0007669"/>
    <property type="project" value="UniProtKB-UniRule"/>
</dbReference>
<comment type="similarity">
    <text evidence="1 8">Belongs to the cytidylate kinase family. Type 1 subfamily.</text>
</comment>
<feature type="compositionally biased region" description="Low complexity" evidence="9">
    <location>
        <begin position="37"/>
        <end position="48"/>
    </location>
</feature>
<keyword evidence="2 8" id="KW-0808">Transferase</keyword>
<evidence type="ECO:0000256" key="2">
    <source>
        <dbReference type="ARBA" id="ARBA00022679"/>
    </source>
</evidence>
<keyword evidence="12" id="KW-1185">Reference proteome</keyword>
<feature type="domain" description="Cytidylate kinase" evidence="10">
    <location>
        <begin position="230"/>
        <end position="439"/>
    </location>
</feature>
<comment type="subcellular location">
    <subcellularLocation>
        <location evidence="8">Cytoplasm</location>
    </subcellularLocation>
</comment>
<dbReference type="CDD" id="cd02020">
    <property type="entry name" value="CMPK"/>
    <property type="match status" value="1"/>
</dbReference>
<comment type="catalytic activity">
    <reaction evidence="7 8">
        <text>CMP + ATP = CDP + ADP</text>
        <dbReference type="Rhea" id="RHEA:11600"/>
        <dbReference type="ChEBI" id="CHEBI:30616"/>
        <dbReference type="ChEBI" id="CHEBI:58069"/>
        <dbReference type="ChEBI" id="CHEBI:60377"/>
        <dbReference type="ChEBI" id="CHEBI:456216"/>
        <dbReference type="EC" id="2.7.4.25"/>
    </reaction>
</comment>
<feature type="compositionally biased region" description="Basic residues" evidence="9">
    <location>
        <begin position="57"/>
        <end position="96"/>
    </location>
</feature>
<evidence type="ECO:0000256" key="8">
    <source>
        <dbReference type="HAMAP-Rule" id="MF_00238"/>
    </source>
</evidence>
<comment type="caution">
    <text evidence="11">The sequence shown here is derived from an EMBL/GenBank/DDBJ whole genome shotgun (WGS) entry which is preliminary data.</text>
</comment>
<dbReference type="InterPro" id="IPR027417">
    <property type="entry name" value="P-loop_NTPase"/>
</dbReference>
<evidence type="ECO:0000256" key="7">
    <source>
        <dbReference type="ARBA" id="ARBA00048478"/>
    </source>
</evidence>
<dbReference type="EC" id="2.7.4.25" evidence="8"/>
<dbReference type="Proteomes" id="UP000380867">
    <property type="component" value="Unassembled WGS sequence"/>
</dbReference>
<reference evidence="11" key="1">
    <citation type="submission" date="2019-09" db="EMBL/GenBank/DDBJ databases">
        <authorList>
            <person name="Li J."/>
        </authorList>
    </citation>
    <scope>NUCLEOTIDE SEQUENCE [LARGE SCALE GENOMIC DNA]</scope>
    <source>
        <strain evidence="11">JCM 14732</strain>
    </source>
</reference>
<evidence type="ECO:0000259" key="10">
    <source>
        <dbReference type="Pfam" id="PF02224"/>
    </source>
</evidence>
<keyword evidence="4 8" id="KW-0418">Kinase</keyword>
<feature type="compositionally biased region" description="Basic residues" evidence="9">
    <location>
        <begin position="168"/>
        <end position="187"/>
    </location>
</feature>
<feature type="compositionally biased region" description="Basic residues" evidence="9">
    <location>
        <begin position="1"/>
        <end position="12"/>
    </location>
</feature>
<keyword evidence="5 8" id="KW-0067">ATP-binding</keyword>
<dbReference type="InterPro" id="IPR011994">
    <property type="entry name" value="Cytidylate_kinase_dom"/>
</dbReference>
<proteinExistence type="inferred from homology"/>
<evidence type="ECO:0000313" key="11">
    <source>
        <dbReference type="EMBL" id="KAA1400424.1"/>
    </source>
</evidence>
<dbReference type="OrthoDB" id="9807434at2"/>
<dbReference type="GO" id="GO:0036431">
    <property type="term" value="F:dCMP kinase activity"/>
    <property type="evidence" value="ECO:0007669"/>
    <property type="project" value="InterPro"/>
</dbReference>
<dbReference type="NCBIfam" id="TIGR00017">
    <property type="entry name" value="cmk"/>
    <property type="match status" value="1"/>
</dbReference>
<dbReference type="CDD" id="cd02019">
    <property type="entry name" value="NK"/>
    <property type="match status" value="1"/>
</dbReference>
<evidence type="ECO:0000256" key="9">
    <source>
        <dbReference type="SAM" id="MobiDB-lite"/>
    </source>
</evidence>
<evidence type="ECO:0000256" key="3">
    <source>
        <dbReference type="ARBA" id="ARBA00022741"/>
    </source>
</evidence>
<dbReference type="EMBL" id="SDPQ02000001">
    <property type="protein sequence ID" value="KAA1400424.1"/>
    <property type="molecule type" value="Genomic_DNA"/>
</dbReference>
<dbReference type="Gene3D" id="3.40.50.300">
    <property type="entry name" value="P-loop containing nucleotide triphosphate hydrolases"/>
    <property type="match status" value="1"/>
</dbReference>